<proteinExistence type="predicted"/>
<dbReference type="InterPro" id="IPR036188">
    <property type="entry name" value="FAD/NAD-bd_sf"/>
</dbReference>
<evidence type="ECO:0000313" key="4">
    <source>
        <dbReference type="Proteomes" id="UP001208771"/>
    </source>
</evidence>
<feature type="region of interest" description="Disordered" evidence="1">
    <location>
        <begin position="541"/>
        <end position="561"/>
    </location>
</feature>
<organism evidence="3 4">
    <name type="scientific">Ectorhizobium quercum</name>
    <dbReference type="NCBI Taxonomy" id="2965071"/>
    <lineage>
        <taxon>Bacteria</taxon>
        <taxon>Pseudomonadati</taxon>
        <taxon>Pseudomonadota</taxon>
        <taxon>Alphaproteobacteria</taxon>
        <taxon>Hyphomicrobiales</taxon>
        <taxon>Rhizobiaceae</taxon>
        <taxon>Ectorhizobium</taxon>
    </lineage>
</organism>
<dbReference type="Pfam" id="PF13454">
    <property type="entry name" value="NAD_binding_9"/>
    <property type="match status" value="1"/>
</dbReference>
<evidence type="ECO:0000259" key="2">
    <source>
        <dbReference type="Pfam" id="PF13454"/>
    </source>
</evidence>
<feature type="compositionally biased region" description="Low complexity" evidence="1">
    <location>
        <begin position="552"/>
        <end position="561"/>
    </location>
</feature>
<dbReference type="SUPFAM" id="SSF51905">
    <property type="entry name" value="FAD/NAD(P)-binding domain"/>
    <property type="match status" value="1"/>
</dbReference>
<protein>
    <submittedName>
        <fullName evidence="3">FAD/NAD(P)-binding protein</fullName>
    </submittedName>
</protein>
<comment type="caution">
    <text evidence="3">The sequence shown here is derived from an EMBL/GenBank/DDBJ whole genome shotgun (WGS) entry which is preliminary data.</text>
</comment>
<dbReference type="PANTHER" id="PTHR40254:SF1">
    <property type="entry name" value="BLR0577 PROTEIN"/>
    <property type="match status" value="1"/>
</dbReference>
<keyword evidence="4" id="KW-1185">Reference proteome</keyword>
<evidence type="ECO:0000256" key="1">
    <source>
        <dbReference type="SAM" id="MobiDB-lite"/>
    </source>
</evidence>
<feature type="domain" description="FAD-dependent urate hydroxylase HpyO/Asp monooxygenase CreE-like FAD/NAD(P)-binding" evidence="2">
    <location>
        <begin position="9"/>
        <end position="162"/>
    </location>
</feature>
<sequence>MSDRALQVAIIGAGPRGLGAAERLVARTVAVRAVAITFLDPEPTPGAGPNFDPRQSPLCLLNVPLHAIDLPAPPGHTDEAGSFSHWLPAGRRDPDRFPPRAELGAYLAARFAALSSGAPAGLRVTHRPLRVERVEADGDGWRLHGDGKLIGRFDEVLLAQGQPRTRPDPQLARWIDHASRTGATLMPAYPDRDLLAAAAGWSGRAVAIRGLGLTTFDVLRLLTLGQGGRFEDGGYIASGAEPARILPFSRDGLPPIPKPATARIDRAFEPQPAETAAFERAMTEAVTAEPERALDLVCAVLVAPACRLLAENGGTADADALRDWLAVERKSPGEQEDREADEVLRHAIAMAEAASPPSPGYAIGQLWRKWQNPLRRAFNPAEVPPETAAALIGFDEGLKRFSYGPPVSGARELLALIETGLVDLRAADDPDVLLVEDGWQLVEDEAQARATVMIDAVLPGPKLETVIDPLLCNLRDEGRICPVDSKSGARTLSDGQVIGQDGTVQRGLSLLGRLALGSVIAVDSIHDCFGEASGRWAEGVLRRADGPPDDLPPAARAGIAE</sequence>
<dbReference type="Proteomes" id="UP001208771">
    <property type="component" value="Unassembled WGS sequence"/>
</dbReference>
<dbReference type="InterPro" id="IPR038732">
    <property type="entry name" value="HpyO/CreE_NAD-binding"/>
</dbReference>
<dbReference type="PANTHER" id="PTHR40254">
    <property type="entry name" value="BLR0577 PROTEIN"/>
    <property type="match status" value="1"/>
</dbReference>
<dbReference type="InterPro" id="IPR052189">
    <property type="entry name" value="L-asp_N-monooxygenase_NS-form"/>
</dbReference>
<dbReference type="AlphaFoldDB" id="A0AAE3SWF4"/>
<gene>
    <name evidence="3" type="ORF">NOF55_09750</name>
</gene>
<reference evidence="3" key="1">
    <citation type="submission" date="2022-07" db="EMBL/GenBank/DDBJ databases">
        <title>Ectorhizobium quercum gen.nov., sp. nov.</title>
        <authorList>
            <person name="Ma T."/>
            <person name="Li Y."/>
        </authorList>
    </citation>
    <scope>NUCLEOTIDE SEQUENCE</scope>
    <source>
        <strain evidence="3">BDR2-2</strain>
    </source>
</reference>
<evidence type="ECO:0000313" key="3">
    <source>
        <dbReference type="EMBL" id="MCX8997390.1"/>
    </source>
</evidence>
<dbReference type="EMBL" id="JANFPI010000003">
    <property type="protein sequence ID" value="MCX8997390.1"/>
    <property type="molecule type" value="Genomic_DNA"/>
</dbReference>
<dbReference type="Gene3D" id="3.50.50.60">
    <property type="entry name" value="FAD/NAD(P)-binding domain"/>
    <property type="match status" value="1"/>
</dbReference>
<name>A0AAE3SWF4_9HYPH</name>
<dbReference type="RefSeq" id="WP_306411181.1">
    <property type="nucleotide sequence ID" value="NZ_JANFPI010000003.1"/>
</dbReference>
<accession>A0AAE3SWF4</accession>